<dbReference type="GO" id="GO:0031573">
    <property type="term" value="P:mitotic intra-S DNA damage checkpoint signaling"/>
    <property type="evidence" value="ECO:0007669"/>
    <property type="project" value="EnsemblFungi"/>
</dbReference>
<evidence type="ECO:0000256" key="15">
    <source>
        <dbReference type="ARBA" id="ARBA00023254"/>
    </source>
</evidence>
<dbReference type="Gene3D" id="3.60.21.10">
    <property type="match status" value="1"/>
</dbReference>
<dbReference type="GO" id="GO:0000723">
    <property type="term" value="P:telomere maintenance"/>
    <property type="evidence" value="ECO:0007669"/>
    <property type="project" value="EnsemblFungi"/>
</dbReference>
<keyword evidence="6 16" id="KW-0540">Nuclease</keyword>
<dbReference type="GO" id="GO:0030145">
    <property type="term" value="F:manganese ion binding"/>
    <property type="evidence" value="ECO:0007669"/>
    <property type="project" value="EnsemblFungi"/>
</dbReference>
<evidence type="ECO:0000256" key="12">
    <source>
        <dbReference type="ARBA" id="ARBA00023204"/>
    </source>
</evidence>
<dbReference type="GO" id="GO:0060090">
    <property type="term" value="F:molecular adaptor activity"/>
    <property type="evidence" value="ECO:0007669"/>
    <property type="project" value="EnsemblFungi"/>
</dbReference>
<keyword evidence="14 16" id="KW-0539">Nucleus</keyword>
<dbReference type="Proteomes" id="UP000193719">
    <property type="component" value="Unassembled WGS sequence"/>
</dbReference>
<dbReference type="FunFam" id="3.60.21.10:FF:000011">
    <property type="entry name" value="Double-strand break repair protein"/>
    <property type="match status" value="1"/>
</dbReference>
<dbReference type="SMART" id="SM01347">
    <property type="entry name" value="Mre11_DNA_bind"/>
    <property type="match status" value="1"/>
</dbReference>
<dbReference type="GO" id="GO:0030870">
    <property type="term" value="C:Mre11 complex"/>
    <property type="evidence" value="ECO:0007669"/>
    <property type="project" value="EnsemblFungi"/>
</dbReference>
<evidence type="ECO:0000256" key="1">
    <source>
        <dbReference type="ARBA" id="ARBA00001936"/>
    </source>
</evidence>
<keyword evidence="9 16" id="KW-0227">DNA damage</keyword>
<dbReference type="GO" id="GO:0004017">
    <property type="term" value="F:AMP kinase activity"/>
    <property type="evidence" value="ECO:0007669"/>
    <property type="project" value="EnsemblFungi"/>
</dbReference>
<comment type="cofactor">
    <cofactor evidence="1">
        <name>Mn(2+)</name>
        <dbReference type="ChEBI" id="CHEBI:29035"/>
    </cofactor>
</comment>
<evidence type="ECO:0000256" key="7">
    <source>
        <dbReference type="ARBA" id="ARBA00022723"/>
    </source>
</evidence>
<dbReference type="GO" id="GO:0097552">
    <property type="term" value="P:mitochondrial double-strand break repair via homologous recombination"/>
    <property type="evidence" value="ECO:0007669"/>
    <property type="project" value="EnsemblFungi"/>
</dbReference>
<dbReference type="GO" id="GO:0006357">
    <property type="term" value="P:regulation of transcription by RNA polymerase II"/>
    <property type="evidence" value="ECO:0007669"/>
    <property type="project" value="EnsemblFungi"/>
</dbReference>
<protein>
    <submittedName>
        <fullName evidence="18">DNA repair exonuclease</fullName>
    </submittedName>
</protein>
<keyword evidence="7" id="KW-0479">Metal-binding</keyword>
<dbReference type="GO" id="GO:0008296">
    <property type="term" value="F:3'-5'-DNA exonuclease activity"/>
    <property type="evidence" value="ECO:0007669"/>
    <property type="project" value="EnsemblFungi"/>
</dbReference>
<comment type="caution">
    <text evidence="18">The sequence shown here is derived from an EMBL/GenBank/DDBJ whole genome shotgun (WGS) entry which is preliminary data.</text>
</comment>
<evidence type="ECO:0000256" key="10">
    <source>
        <dbReference type="ARBA" id="ARBA00022801"/>
    </source>
</evidence>
<feature type="domain" description="Mre11 DNA-binding" evidence="17">
    <location>
        <begin position="296"/>
        <end position="458"/>
    </location>
</feature>
<keyword evidence="19" id="KW-1185">Reference proteome</keyword>
<dbReference type="GO" id="GO:0000014">
    <property type="term" value="F:single-stranded DNA endodeoxyribonuclease activity"/>
    <property type="evidence" value="ECO:0007669"/>
    <property type="project" value="TreeGrafter"/>
</dbReference>
<evidence type="ECO:0000256" key="5">
    <source>
        <dbReference type="ARBA" id="ARBA00022454"/>
    </source>
</evidence>
<evidence type="ECO:0000256" key="13">
    <source>
        <dbReference type="ARBA" id="ARBA00023211"/>
    </source>
</evidence>
<dbReference type="GO" id="GO:0062176">
    <property type="term" value="P:R-loop processing"/>
    <property type="evidence" value="ECO:0007669"/>
    <property type="project" value="EnsemblFungi"/>
</dbReference>
<evidence type="ECO:0000259" key="17">
    <source>
        <dbReference type="SMART" id="SM01347"/>
    </source>
</evidence>
<evidence type="ECO:0000313" key="18">
    <source>
        <dbReference type="EMBL" id="ORX55853.1"/>
    </source>
</evidence>
<dbReference type="Pfam" id="PF04152">
    <property type="entry name" value="Mre11_DNA_bind"/>
    <property type="match status" value="1"/>
</dbReference>
<evidence type="ECO:0000313" key="19">
    <source>
        <dbReference type="Proteomes" id="UP000193719"/>
    </source>
</evidence>
<name>A0A1Y1VHP2_9FUNG</name>
<dbReference type="GO" id="GO:0000727">
    <property type="term" value="P:double-strand break repair via break-induced replication"/>
    <property type="evidence" value="ECO:0007669"/>
    <property type="project" value="EnsemblFungi"/>
</dbReference>
<dbReference type="InterPro" id="IPR041796">
    <property type="entry name" value="Mre11_N"/>
</dbReference>
<dbReference type="GO" id="GO:0010780">
    <property type="term" value="P:meiotic DNA double-strand break formation involved in reciprocal meiotic recombination"/>
    <property type="evidence" value="ECO:0007669"/>
    <property type="project" value="EnsemblFungi"/>
</dbReference>
<keyword evidence="8 16" id="KW-0255">Endonuclease</keyword>
<dbReference type="OrthoDB" id="30417at2759"/>
<evidence type="ECO:0000256" key="11">
    <source>
        <dbReference type="ARBA" id="ARBA00022839"/>
    </source>
</evidence>
<dbReference type="GO" id="GO:0006284">
    <property type="term" value="P:base-excision repair"/>
    <property type="evidence" value="ECO:0007669"/>
    <property type="project" value="EnsemblFungi"/>
</dbReference>
<comment type="similarity">
    <text evidence="4 16">Belongs to the MRE11/RAD32 family.</text>
</comment>
<organism evidence="18 19">
    <name type="scientific">Piromyces finnis</name>
    <dbReference type="NCBI Taxonomy" id="1754191"/>
    <lineage>
        <taxon>Eukaryota</taxon>
        <taxon>Fungi</taxon>
        <taxon>Fungi incertae sedis</taxon>
        <taxon>Chytridiomycota</taxon>
        <taxon>Chytridiomycota incertae sedis</taxon>
        <taxon>Neocallimastigomycetes</taxon>
        <taxon>Neocallimastigales</taxon>
        <taxon>Neocallimastigaceae</taxon>
        <taxon>Piromyces</taxon>
    </lineage>
</organism>
<dbReference type="GO" id="GO:0035861">
    <property type="term" value="C:site of double-strand break"/>
    <property type="evidence" value="ECO:0007669"/>
    <property type="project" value="EnsemblFungi"/>
</dbReference>
<dbReference type="GO" id="GO:0010791">
    <property type="term" value="P:DNA double-strand break processing involved in repair via synthesis-dependent strand annealing"/>
    <property type="evidence" value="ECO:0007669"/>
    <property type="project" value="EnsemblFungi"/>
</dbReference>
<dbReference type="PANTHER" id="PTHR10139:SF1">
    <property type="entry name" value="DOUBLE-STRAND BREAK REPAIR PROTEIN MRE11"/>
    <property type="match status" value="1"/>
</dbReference>
<reference evidence="18 19" key="1">
    <citation type="submission" date="2016-08" db="EMBL/GenBank/DDBJ databases">
        <title>Genomes of anaerobic fungi encode conserved fungal cellulosomes for biomass hydrolysis.</title>
        <authorList>
            <consortium name="DOE Joint Genome Institute"/>
            <person name="Haitjema C.H."/>
            <person name="Gilmore S.P."/>
            <person name="Henske J.K."/>
            <person name="Solomon K.V."/>
            <person name="De Groot R."/>
            <person name="Kuo A."/>
            <person name="Mondo S.J."/>
            <person name="Salamov A.A."/>
            <person name="Labutti K."/>
            <person name="Zhao Z."/>
            <person name="Chiniquy J."/>
            <person name="Barry K."/>
            <person name="Brewer H.M."/>
            <person name="Purvine S.O."/>
            <person name="Wright A.T."/>
            <person name="Boxma B."/>
            <person name="Van Alen T."/>
            <person name="Hackstein J.H."/>
            <person name="Baker S.E."/>
            <person name="Grigoriev I.V."/>
            <person name="O'Malley M.A."/>
        </authorList>
    </citation>
    <scope>NUCLEOTIDE SEQUENCE [LARGE SCALE GENOMIC DNA]</scope>
    <source>
        <strain evidence="19">finn</strain>
    </source>
</reference>
<dbReference type="InterPro" id="IPR004843">
    <property type="entry name" value="Calcineurin-like_PHP"/>
</dbReference>
<dbReference type="PANTHER" id="PTHR10139">
    <property type="entry name" value="DOUBLE-STRAND BREAK REPAIR PROTEIN MRE11"/>
    <property type="match status" value="1"/>
</dbReference>
<keyword evidence="12 16" id="KW-0234">DNA repair</keyword>
<evidence type="ECO:0000256" key="9">
    <source>
        <dbReference type="ARBA" id="ARBA00022763"/>
    </source>
</evidence>
<keyword evidence="11 16" id="KW-0269">Exonuclease</keyword>
<evidence type="ECO:0000256" key="16">
    <source>
        <dbReference type="RuleBase" id="RU003447"/>
    </source>
</evidence>
<dbReference type="GO" id="GO:1990918">
    <property type="term" value="P:double-strand break repair involved in meiotic recombination"/>
    <property type="evidence" value="ECO:0007669"/>
    <property type="project" value="EnsemblFungi"/>
</dbReference>
<dbReference type="SUPFAM" id="SSF56300">
    <property type="entry name" value="Metallo-dependent phosphatases"/>
    <property type="match status" value="1"/>
</dbReference>
<keyword evidence="13 16" id="KW-0464">Manganese</keyword>
<dbReference type="NCBIfam" id="TIGR00583">
    <property type="entry name" value="mre11"/>
    <property type="match status" value="1"/>
</dbReference>
<gene>
    <name evidence="18" type="ORF">BCR36DRAFT_281220</name>
</gene>
<evidence type="ECO:0000256" key="8">
    <source>
        <dbReference type="ARBA" id="ARBA00022759"/>
    </source>
</evidence>
<comment type="subcellular location">
    <subcellularLocation>
        <location evidence="3">Chromosome</location>
    </subcellularLocation>
    <subcellularLocation>
        <location evidence="2">Nucleus</location>
    </subcellularLocation>
</comment>
<dbReference type="GO" id="GO:0140445">
    <property type="term" value="C:chromosome, telomeric repeat region"/>
    <property type="evidence" value="ECO:0007669"/>
    <property type="project" value="EnsemblFungi"/>
</dbReference>
<keyword evidence="15 16" id="KW-0469">Meiosis</keyword>
<dbReference type="GO" id="GO:0007095">
    <property type="term" value="P:mitotic G2 DNA damage checkpoint signaling"/>
    <property type="evidence" value="ECO:0007669"/>
    <property type="project" value="TreeGrafter"/>
</dbReference>
<dbReference type="InterPro" id="IPR007281">
    <property type="entry name" value="Mre11_DNA-bd"/>
</dbReference>
<evidence type="ECO:0000256" key="14">
    <source>
        <dbReference type="ARBA" id="ARBA00023242"/>
    </source>
</evidence>
<evidence type="ECO:0000256" key="3">
    <source>
        <dbReference type="ARBA" id="ARBA00004286"/>
    </source>
</evidence>
<evidence type="ECO:0000256" key="6">
    <source>
        <dbReference type="ARBA" id="ARBA00022722"/>
    </source>
</evidence>
<dbReference type="InterPro" id="IPR038487">
    <property type="entry name" value="Mre11_capping_dom"/>
</dbReference>
<dbReference type="InterPro" id="IPR003701">
    <property type="entry name" value="Mre11"/>
</dbReference>
<dbReference type="GO" id="GO:0003691">
    <property type="term" value="F:double-stranded telomeric DNA binding"/>
    <property type="evidence" value="ECO:0007669"/>
    <property type="project" value="EnsemblFungi"/>
</dbReference>
<dbReference type="GO" id="GO:0051880">
    <property type="term" value="F:G-quadruplex DNA binding"/>
    <property type="evidence" value="ECO:0007669"/>
    <property type="project" value="EnsemblFungi"/>
</dbReference>
<dbReference type="Pfam" id="PF00149">
    <property type="entry name" value="Metallophos"/>
    <property type="match status" value="1"/>
</dbReference>
<proteinExistence type="inferred from homology"/>
<dbReference type="GO" id="GO:0035753">
    <property type="term" value="P:maintenance of DNA trinucleotide repeats"/>
    <property type="evidence" value="ECO:0007669"/>
    <property type="project" value="EnsemblFungi"/>
</dbReference>
<sequence>MDEIASNEIVTDDDVISILIATDNHLGYMERDPLRSNDSFQTFEEILLYAKKYNVDMMLLGGDLFHDNKPSRKTLYNTIALLRQHCMGDKPCQLEFLSDQKRNFTSFFPIVNYEDPNLNISLPIFSIHGNHDDPSGDGNLCALDVLSASGLINYFGKSNQVDNIEISPILLKKGKTRLALYGLGNIRDERLYRTFLRKNVKMLRPKQNMDEWFNLFVLHQNRVSHNPKNYIPETFVNDFIDLILWGHEHECLIDLSKNEVKNFYITQPGSSVATSLCEGESKTKHIGILRIKQKQFEIEKIKLKSVRPFLMADICLQENLSNERDPTVITNYLIQKVEELEKKAIDDWKENNPDLSSKMNCPRPLIRLRVEYSGGYPTFNPHKFGQRFVNRIANPNDILHFYRKKAVAKLNSSTENDVSFLPEKLENTKIETLIDEFLQIKNLEILNEKELGSAVKTYIEKDEKDAIKE</sequence>
<dbReference type="STRING" id="1754191.A0A1Y1VHP2"/>
<dbReference type="Gene3D" id="3.30.110.110">
    <property type="entry name" value="Mre11, capping domain"/>
    <property type="match status" value="1"/>
</dbReference>
<dbReference type="CDD" id="cd00840">
    <property type="entry name" value="MPP_Mre11_N"/>
    <property type="match status" value="1"/>
</dbReference>
<dbReference type="EMBL" id="MCFH01000008">
    <property type="protein sequence ID" value="ORX55853.1"/>
    <property type="molecule type" value="Genomic_DNA"/>
</dbReference>
<keyword evidence="5" id="KW-0158">Chromosome</keyword>
<keyword evidence="10 16" id="KW-0378">Hydrolase</keyword>
<dbReference type="InterPro" id="IPR029052">
    <property type="entry name" value="Metallo-depent_PP-like"/>
</dbReference>
<evidence type="ECO:0000256" key="4">
    <source>
        <dbReference type="ARBA" id="ARBA00009028"/>
    </source>
</evidence>
<dbReference type="GO" id="GO:0006303">
    <property type="term" value="P:double-strand break repair via nonhomologous end joining"/>
    <property type="evidence" value="ECO:0007669"/>
    <property type="project" value="EnsemblFungi"/>
</dbReference>
<evidence type="ECO:0000256" key="2">
    <source>
        <dbReference type="ARBA" id="ARBA00004123"/>
    </source>
</evidence>
<dbReference type="GO" id="GO:0043047">
    <property type="term" value="F:single-stranded telomeric DNA binding"/>
    <property type="evidence" value="ECO:0007669"/>
    <property type="project" value="EnsemblFungi"/>
</dbReference>
<dbReference type="AlphaFoldDB" id="A0A1Y1VHP2"/>
<reference evidence="18 19" key="2">
    <citation type="submission" date="2016-08" db="EMBL/GenBank/DDBJ databases">
        <title>Pervasive Adenine N6-methylation of Active Genes in Fungi.</title>
        <authorList>
            <consortium name="DOE Joint Genome Institute"/>
            <person name="Mondo S.J."/>
            <person name="Dannebaum R.O."/>
            <person name="Kuo R.C."/>
            <person name="Labutti K."/>
            <person name="Haridas S."/>
            <person name="Kuo A."/>
            <person name="Salamov A."/>
            <person name="Ahrendt S.R."/>
            <person name="Lipzen A."/>
            <person name="Sullivan W."/>
            <person name="Andreopoulos W.B."/>
            <person name="Clum A."/>
            <person name="Lindquist E."/>
            <person name="Daum C."/>
            <person name="Ramamoorthy G.K."/>
            <person name="Gryganskyi A."/>
            <person name="Culley D."/>
            <person name="Magnuson J.K."/>
            <person name="James T.Y."/>
            <person name="O'Malley M.A."/>
            <person name="Stajich J.E."/>
            <person name="Spatafora J.W."/>
            <person name="Visel A."/>
            <person name="Grigoriev I.V."/>
        </authorList>
    </citation>
    <scope>NUCLEOTIDE SEQUENCE [LARGE SCALE GENOMIC DNA]</scope>
    <source>
        <strain evidence="19">finn</strain>
    </source>
</reference>
<accession>A0A1Y1VHP2</accession>